<accession>A0A0S8FWG5</accession>
<gene>
    <name evidence="1" type="ORF">AMJ83_00360</name>
</gene>
<dbReference type="STRING" id="1703779.AMJ83_00360"/>
<reference evidence="1 2" key="1">
    <citation type="journal article" date="2015" name="Microbiome">
        <title>Genomic resolution of linkages in carbon, nitrogen, and sulfur cycling among widespread estuary sediment bacteria.</title>
        <authorList>
            <person name="Baker B.J."/>
            <person name="Lazar C.S."/>
            <person name="Teske A.P."/>
            <person name="Dick G.J."/>
        </authorList>
    </citation>
    <scope>NUCLEOTIDE SEQUENCE [LARGE SCALE GENOMIC DNA]</scope>
    <source>
        <strain evidence="1">SM23_42</strain>
    </source>
</reference>
<dbReference type="EMBL" id="LJUJ01000001">
    <property type="protein sequence ID" value="KPK64689.1"/>
    <property type="molecule type" value="Genomic_DNA"/>
</dbReference>
<name>A0A0S8FWG5_UNCW3</name>
<sequence length="506" mass="57282">MRRITLMVIVLLAFSIPALYAQSLRLSGANYGEYWVFYENEEGDTNYQEHIEDKLKVSLSYGDIALRGTFFFSDPSLPNPRKLSYIDYSVQYHKDPVSVLYGRFNKTFGRGMVLNQFVDEDFKIDKSLFGIQTGFNYFNTQLTLLSGKPRNVFFEENTYGIKNDDDTTAQIRGLDLETKIIPKVTLGGRYVRINRDIDITPEAFTELYGGNLGFRTGPFDAYIEYAQQLGTYPGLGGRLKGYGVLFSSSLALPGFGITFQAMDYDTIGFPYNKTYRYNEPVTPIKTGISVNRGVDEIGFGLSVLYSPFDFMTIELDNNKISTHDTTLNKFEQFFITNETMDAVTEQAAKITTYPTYELEVTAAIEKVVKQGIEVPIAKKTETKPHVEVSYNFGAFFVGSEYQIEFVTSDTSDYYDQALALSIGKPELFVLTLRYEKRNRAPQWLVDLKKIGPETNWPLAELSLDLTTRHNLRIRVGAEKGGLVCTGGVCRFEEPFKGVKLVLTSIF</sequence>
<dbReference type="InterPro" id="IPR046070">
    <property type="entry name" value="DUF6029"/>
</dbReference>
<evidence type="ECO:0000313" key="1">
    <source>
        <dbReference type="EMBL" id="KPK64689.1"/>
    </source>
</evidence>
<evidence type="ECO:0000313" key="2">
    <source>
        <dbReference type="Proteomes" id="UP000051373"/>
    </source>
</evidence>
<dbReference type="Pfam" id="PF19494">
    <property type="entry name" value="DUF6029"/>
    <property type="match status" value="1"/>
</dbReference>
<protein>
    <submittedName>
        <fullName evidence="1">Uncharacterized protein</fullName>
    </submittedName>
</protein>
<dbReference type="Proteomes" id="UP000051373">
    <property type="component" value="Unassembled WGS sequence"/>
</dbReference>
<dbReference type="AlphaFoldDB" id="A0A0S8FWG5"/>
<organism evidence="1 2">
    <name type="scientific">candidate division WOR_3 bacterium SM23_42</name>
    <dbReference type="NCBI Taxonomy" id="1703779"/>
    <lineage>
        <taxon>Bacteria</taxon>
        <taxon>Bacteria division WOR-3</taxon>
    </lineage>
</organism>
<proteinExistence type="predicted"/>
<comment type="caution">
    <text evidence="1">The sequence shown here is derived from an EMBL/GenBank/DDBJ whole genome shotgun (WGS) entry which is preliminary data.</text>
</comment>